<dbReference type="GO" id="GO:0071949">
    <property type="term" value="F:FAD binding"/>
    <property type="evidence" value="ECO:0007669"/>
    <property type="project" value="TreeGrafter"/>
</dbReference>
<dbReference type="Pfam" id="PF14721">
    <property type="entry name" value="AIF_C"/>
    <property type="match status" value="2"/>
</dbReference>
<dbReference type="GO" id="GO:0005739">
    <property type="term" value="C:mitochondrion"/>
    <property type="evidence" value="ECO:0007669"/>
    <property type="project" value="UniProtKB-SubCell"/>
</dbReference>
<dbReference type="SUPFAM" id="SSF55424">
    <property type="entry name" value="FAD/NAD-linked reductases, dimerisation (C-terminal) domain"/>
    <property type="match status" value="1"/>
</dbReference>
<dbReference type="EMBL" id="JANBPY010000542">
    <property type="protein sequence ID" value="KAJ1966083.1"/>
    <property type="molecule type" value="Genomic_DNA"/>
</dbReference>
<keyword evidence="8" id="KW-0560">Oxidoreductase</keyword>
<dbReference type="InterPro" id="IPR016156">
    <property type="entry name" value="FAD/NAD-linked_Rdtase_dimer_sf"/>
</dbReference>
<dbReference type="PANTHER" id="PTHR43557:SF4">
    <property type="entry name" value="APOPTOSIS-INDUCING FACTOR 1, MITOCHONDRIAL"/>
    <property type="match status" value="1"/>
</dbReference>
<dbReference type="SMART" id="SM01353">
    <property type="entry name" value="AIF_C"/>
    <property type="match status" value="1"/>
</dbReference>
<proteinExistence type="inferred from homology"/>
<name>A0A9W8AVX2_9FUNG</name>
<dbReference type="Gene3D" id="3.50.50.60">
    <property type="entry name" value="FAD/NAD(P)-binding domain"/>
    <property type="match status" value="2"/>
</dbReference>
<evidence type="ECO:0000313" key="16">
    <source>
        <dbReference type="Proteomes" id="UP001150925"/>
    </source>
</evidence>
<dbReference type="InterPro" id="IPR029324">
    <property type="entry name" value="AIF_C"/>
</dbReference>
<comment type="subcellular location">
    <subcellularLocation>
        <location evidence="2">Mitochondrion</location>
    </subcellularLocation>
</comment>
<dbReference type="InterPro" id="IPR036188">
    <property type="entry name" value="FAD/NAD-bd_sf"/>
</dbReference>
<comment type="cofactor">
    <cofactor evidence="1">
        <name>FAD</name>
        <dbReference type="ChEBI" id="CHEBI:57692"/>
    </cofactor>
</comment>
<keyword evidence="16" id="KW-1185">Reference proteome</keyword>
<keyword evidence="10" id="KW-0496">Mitochondrion</keyword>
<evidence type="ECO:0000256" key="12">
    <source>
        <dbReference type="SAM" id="MobiDB-lite"/>
    </source>
</evidence>
<dbReference type="PRINTS" id="PR00368">
    <property type="entry name" value="FADPNR"/>
</dbReference>
<evidence type="ECO:0000256" key="7">
    <source>
        <dbReference type="ARBA" id="ARBA00022946"/>
    </source>
</evidence>
<feature type="domain" description="FAD/NAD(P)-binding" evidence="13">
    <location>
        <begin position="150"/>
        <end position="496"/>
    </location>
</feature>
<feature type="domain" description="Mitochondrial apoptosis-inducing factor C-terminal" evidence="14">
    <location>
        <begin position="499"/>
        <end position="549"/>
    </location>
</feature>
<keyword evidence="5" id="KW-0053">Apoptosis</keyword>
<evidence type="ECO:0000256" key="2">
    <source>
        <dbReference type="ARBA" id="ARBA00004173"/>
    </source>
</evidence>
<accession>A0A9W8AVX2</accession>
<evidence type="ECO:0000256" key="8">
    <source>
        <dbReference type="ARBA" id="ARBA00023002"/>
    </source>
</evidence>
<evidence type="ECO:0000259" key="14">
    <source>
        <dbReference type="Pfam" id="PF14721"/>
    </source>
</evidence>
<evidence type="ECO:0000256" key="1">
    <source>
        <dbReference type="ARBA" id="ARBA00001974"/>
    </source>
</evidence>
<protein>
    <recommendedName>
        <fullName evidence="17">Apoptosis-inducing factor 1, mitochondrial</fullName>
    </recommendedName>
</protein>
<evidence type="ECO:0000256" key="10">
    <source>
        <dbReference type="ARBA" id="ARBA00023128"/>
    </source>
</evidence>
<dbReference type="Proteomes" id="UP001150925">
    <property type="component" value="Unassembled WGS sequence"/>
</dbReference>
<dbReference type="GO" id="GO:0046983">
    <property type="term" value="F:protein dimerization activity"/>
    <property type="evidence" value="ECO:0007669"/>
    <property type="project" value="InterPro"/>
</dbReference>
<keyword evidence="4" id="KW-0285">Flavoprotein</keyword>
<comment type="caution">
    <text evidence="15">The sequence shown here is derived from an EMBL/GenBank/DDBJ whole genome shotgun (WGS) entry which is preliminary data.</text>
</comment>
<evidence type="ECO:0000256" key="4">
    <source>
        <dbReference type="ARBA" id="ARBA00022630"/>
    </source>
</evidence>
<evidence type="ECO:0000259" key="13">
    <source>
        <dbReference type="Pfam" id="PF07992"/>
    </source>
</evidence>
<dbReference type="SUPFAM" id="SSF51905">
    <property type="entry name" value="FAD/NAD(P)-binding domain"/>
    <property type="match status" value="1"/>
</dbReference>
<dbReference type="GO" id="GO:0016174">
    <property type="term" value="F:NAD(P)H oxidase H2O2-forming activity"/>
    <property type="evidence" value="ECO:0007669"/>
    <property type="project" value="TreeGrafter"/>
</dbReference>
<keyword evidence="9" id="KW-0520">NAD</keyword>
<dbReference type="OrthoDB" id="6029at2759"/>
<dbReference type="PANTHER" id="PTHR43557">
    <property type="entry name" value="APOPTOSIS-INDUCING FACTOR 1"/>
    <property type="match status" value="1"/>
</dbReference>
<dbReference type="Gene3D" id="3.30.390.30">
    <property type="match status" value="1"/>
</dbReference>
<sequence length="617" mass="68779">MLQQLAGRLLTQRWALRPTSSIQPTHRAVRSAYTYRWTTPNQRVTQTLRRYSSTSSGQSEHKVPPFDQTEQVVSFASFLLFGGTFLYMTWRPSPVRGDAGNDSTPTLDSLSRTASLADSHTQESLPEAPLTSLLNQPLTGEVLPLAEYYPYVLVGGGTASYHAIRAIKEHDPEAEILIIGDEPLPPYSRPPLSKEMWFTQDQAKRRALRFTDWQGREQPLWYHDISAYRLVRTHPDHGTALVYSAQQTTKAPLLLAEHRVTDLDVEKQIVRLDNQQVVRYGKILLATGGTPRELELAEDLPENLREQVTTFRDVRDYQRLETTADRAKHIVVVGGGLLGSELAYALAAGRKLRVTQVLPETNVLHNLLPRYLAEWTTQLLTKGGVKVVTQQSVTNIRAATPGSQPESADSRQLRVELSNGDVVEADHVVQAVGIEPNVTLAKRAGLETDTTHGGIVVNAELEARRNVYVAGDVASFHDVLLGRRRVEHYDHAAQSGYLAGKNMCGARDAYTHQPMFWSDLGPNVTFDAVGVIDASLHTASVWAKPAESEGSTHSEEYGQGLVYYLRDSRIVGMVVWNLPGRIELARQVVLRGEFRYKHVQGLTRMFNIHQLETSSSA</sequence>
<dbReference type="PRINTS" id="PR00411">
    <property type="entry name" value="PNDRDTASEI"/>
</dbReference>
<evidence type="ECO:0000256" key="9">
    <source>
        <dbReference type="ARBA" id="ARBA00023027"/>
    </source>
</evidence>
<dbReference type="InterPro" id="IPR023753">
    <property type="entry name" value="FAD/NAD-binding_dom"/>
</dbReference>
<dbReference type="InterPro" id="IPR050446">
    <property type="entry name" value="FAD-oxidoreductase/Apoptosis"/>
</dbReference>
<comment type="similarity">
    <text evidence="3">Belongs to the FAD-dependent oxidoreductase family.</text>
</comment>
<evidence type="ECO:0008006" key="17">
    <source>
        <dbReference type="Google" id="ProtNLM"/>
    </source>
</evidence>
<evidence type="ECO:0000256" key="3">
    <source>
        <dbReference type="ARBA" id="ARBA00006442"/>
    </source>
</evidence>
<feature type="domain" description="Mitochondrial apoptosis-inducing factor C-terminal" evidence="14">
    <location>
        <begin position="550"/>
        <end position="589"/>
    </location>
</feature>
<evidence type="ECO:0000256" key="6">
    <source>
        <dbReference type="ARBA" id="ARBA00022827"/>
    </source>
</evidence>
<dbReference type="GO" id="GO:0033108">
    <property type="term" value="P:mitochondrial respiratory chain complex assembly"/>
    <property type="evidence" value="ECO:0007669"/>
    <property type="project" value="TreeGrafter"/>
</dbReference>
<gene>
    <name evidence="15" type="ORF">IWQ62_002513</name>
</gene>
<evidence type="ECO:0000256" key="11">
    <source>
        <dbReference type="ARBA" id="ARBA00047786"/>
    </source>
</evidence>
<keyword evidence="7" id="KW-0809">Transit peptide</keyword>
<dbReference type="GO" id="GO:0006915">
    <property type="term" value="P:apoptotic process"/>
    <property type="evidence" value="ECO:0007669"/>
    <property type="project" value="UniProtKB-KW"/>
</dbReference>
<reference evidence="15" key="1">
    <citation type="submission" date="2022-07" db="EMBL/GenBank/DDBJ databases">
        <title>Phylogenomic reconstructions and comparative analyses of Kickxellomycotina fungi.</title>
        <authorList>
            <person name="Reynolds N.K."/>
            <person name="Stajich J.E."/>
            <person name="Barry K."/>
            <person name="Grigoriev I.V."/>
            <person name="Crous P."/>
            <person name="Smith M.E."/>
        </authorList>
    </citation>
    <scope>NUCLEOTIDE SEQUENCE</scope>
    <source>
        <strain evidence="15">RSA 1196</strain>
    </source>
</reference>
<keyword evidence="6" id="KW-0274">FAD</keyword>
<feature type="compositionally biased region" description="Polar residues" evidence="12">
    <location>
        <begin position="101"/>
        <end position="124"/>
    </location>
</feature>
<evidence type="ECO:0000256" key="5">
    <source>
        <dbReference type="ARBA" id="ARBA00022703"/>
    </source>
</evidence>
<evidence type="ECO:0000313" key="15">
    <source>
        <dbReference type="EMBL" id="KAJ1966083.1"/>
    </source>
</evidence>
<dbReference type="AlphaFoldDB" id="A0A9W8AVX2"/>
<comment type="catalytic activity">
    <reaction evidence="11">
        <text>A + NADH + H(+) = AH2 + NAD(+)</text>
        <dbReference type="Rhea" id="RHEA:11356"/>
        <dbReference type="ChEBI" id="CHEBI:13193"/>
        <dbReference type="ChEBI" id="CHEBI:15378"/>
        <dbReference type="ChEBI" id="CHEBI:17499"/>
        <dbReference type="ChEBI" id="CHEBI:57540"/>
        <dbReference type="ChEBI" id="CHEBI:57945"/>
    </reaction>
</comment>
<dbReference type="Pfam" id="PF07992">
    <property type="entry name" value="Pyr_redox_2"/>
    <property type="match status" value="1"/>
</dbReference>
<organism evidence="15 16">
    <name type="scientific">Dispira parvispora</name>
    <dbReference type="NCBI Taxonomy" id="1520584"/>
    <lineage>
        <taxon>Eukaryota</taxon>
        <taxon>Fungi</taxon>
        <taxon>Fungi incertae sedis</taxon>
        <taxon>Zoopagomycota</taxon>
        <taxon>Kickxellomycotina</taxon>
        <taxon>Dimargaritomycetes</taxon>
        <taxon>Dimargaritales</taxon>
        <taxon>Dimargaritaceae</taxon>
        <taxon>Dispira</taxon>
    </lineage>
</organism>
<feature type="region of interest" description="Disordered" evidence="12">
    <location>
        <begin position="97"/>
        <end position="128"/>
    </location>
</feature>